<protein>
    <submittedName>
        <fullName evidence="1">Uncharacterized protein</fullName>
    </submittedName>
</protein>
<evidence type="ECO:0000313" key="2">
    <source>
        <dbReference type="Proteomes" id="UP000034076"/>
    </source>
</evidence>
<organism evidence="1 2">
    <name type="scientific">Christensenella hongkongensis</name>
    <dbReference type="NCBI Taxonomy" id="270498"/>
    <lineage>
        <taxon>Bacteria</taxon>
        <taxon>Bacillati</taxon>
        <taxon>Bacillota</taxon>
        <taxon>Clostridia</taxon>
        <taxon>Christensenellales</taxon>
        <taxon>Christensenellaceae</taxon>
        <taxon>Christensenella</taxon>
    </lineage>
</organism>
<dbReference type="STRING" id="270498.CHK_0115"/>
<dbReference type="AlphaFoldDB" id="A0A0M2NQ48"/>
<comment type="caution">
    <text evidence="1">The sequence shown here is derived from an EMBL/GenBank/DDBJ whole genome shotgun (WGS) entry which is preliminary data.</text>
</comment>
<gene>
    <name evidence="1" type="ORF">CHK_0115</name>
</gene>
<sequence>MVVRCRAYHSASGRHRTDCSEGLQEPLHFGWISPLSGKADAERAFVSPVTMYAHP</sequence>
<evidence type="ECO:0000313" key="1">
    <source>
        <dbReference type="EMBL" id="KKI52345.1"/>
    </source>
</evidence>
<name>A0A0M2NQ48_9FIRM</name>
<accession>A0A0M2NQ48</accession>
<reference evidence="1 2" key="1">
    <citation type="submission" date="2015-04" db="EMBL/GenBank/DDBJ databases">
        <title>Draft genome sequence of bacteremic isolate Catabacter hongkongensis type strain HKU16T.</title>
        <authorList>
            <person name="Lau S.K."/>
            <person name="Teng J.L."/>
            <person name="Huang Y."/>
            <person name="Curreem S.O."/>
            <person name="Tsui S.K."/>
            <person name="Woo P.C."/>
        </authorList>
    </citation>
    <scope>NUCLEOTIDE SEQUENCE [LARGE SCALE GENOMIC DNA]</scope>
    <source>
        <strain evidence="1 2">HKU16</strain>
    </source>
</reference>
<keyword evidence="2" id="KW-1185">Reference proteome</keyword>
<proteinExistence type="predicted"/>
<dbReference type="Proteomes" id="UP000034076">
    <property type="component" value="Unassembled WGS sequence"/>
</dbReference>
<dbReference type="EMBL" id="LAYJ01000022">
    <property type="protein sequence ID" value="KKI52345.1"/>
    <property type="molecule type" value="Genomic_DNA"/>
</dbReference>